<sequence>MLARHVQVFGRHAQPRALLHLAHVVEVVPHRHAQPAAGDAQIDRQIQAVDATARGIFAQHVESGHADVGAAVAHIGGYIAGAHQHHPHIGPVGRQDELAGGFGIARHGDARAFQHGQRVVENPSLGQGESEHGVSLRRMS</sequence>
<proteinExistence type="predicted"/>
<name>A0A1J5PKQ3_9ZZZZ</name>
<reference evidence="2" key="1">
    <citation type="submission" date="2016-10" db="EMBL/GenBank/DDBJ databases">
        <title>Sequence of Gallionella enrichment culture.</title>
        <authorList>
            <person name="Poehlein A."/>
            <person name="Muehling M."/>
            <person name="Daniel R."/>
        </authorList>
    </citation>
    <scope>NUCLEOTIDE SEQUENCE</scope>
</reference>
<accession>A0A1J5PKQ3</accession>
<protein>
    <submittedName>
        <fullName evidence="2">Uncharacterized protein</fullName>
    </submittedName>
</protein>
<comment type="caution">
    <text evidence="2">The sequence shown here is derived from an EMBL/GenBank/DDBJ whole genome shotgun (WGS) entry which is preliminary data.</text>
</comment>
<dbReference type="AlphaFoldDB" id="A0A1J5PKQ3"/>
<evidence type="ECO:0000256" key="1">
    <source>
        <dbReference type="SAM" id="MobiDB-lite"/>
    </source>
</evidence>
<organism evidence="2">
    <name type="scientific">mine drainage metagenome</name>
    <dbReference type="NCBI Taxonomy" id="410659"/>
    <lineage>
        <taxon>unclassified sequences</taxon>
        <taxon>metagenomes</taxon>
        <taxon>ecological metagenomes</taxon>
    </lineage>
</organism>
<gene>
    <name evidence="2" type="ORF">GALL_543450</name>
</gene>
<dbReference type="EMBL" id="MLJW01008407">
    <property type="protein sequence ID" value="OIQ64109.1"/>
    <property type="molecule type" value="Genomic_DNA"/>
</dbReference>
<evidence type="ECO:0000313" key="2">
    <source>
        <dbReference type="EMBL" id="OIQ64109.1"/>
    </source>
</evidence>
<feature type="region of interest" description="Disordered" evidence="1">
    <location>
        <begin position="119"/>
        <end position="140"/>
    </location>
</feature>